<dbReference type="SUPFAM" id="SSF48452">
    <property type="entry name" value="TPR-like"/>
    <property type="match status" value="2"/>
</dbReference>
<dbReference type="InterPro" id="IPR011011">
    <property type="entry name" value="Znf_FYVE_PHD"/>
</dbReference>
<dbReference type="InterPro" id="IPR038718">
    <property type="entry name" value="SNF2-like_sf"/>
</dbReference>
<evidence type="ECO:0000256" key="4">
    <source>
        <dbReference type="ARBA" id="ARBA00022737"/>
    </source>
</evidence>
<keyword evidence="11" id="KW-0156">Chromatin regulator</keyword>
<evidence type="ECO:0000256" key="5">
    <source>
        <dbReference type="ARBA" id="ARBA00022741"/>
    </source>
</evidence>
<feature type="domain" description="Helicase ATP-binding" evidence="19">
    <location>
        <begin position="94"/>
        <end position="259"/>
    </location>
</feature>
<dbReference type="Pfam" id="PF25390">
    <property type="entry name" value="WD40_RLD"/>
    <property type="match status" value="1"/>
</dbReference>
<dbReference type="InterPro" id="IPR009091">
    <property type="entry name" value="RCC1/BLIP-II"/>
</dbReference>
<dbReference type="SMART" id="SM00249">
    <property type="entry name" value="PHD"/>
    <property type="match status" value="2"/>
</dbReference>
<feature type="compositionally biased region" description="Basic and acidic residues" evidence="17">
    <location>
        <begin position="1359"/>
        <end position="1368"/>
    </location>
</feature>
<dbReference type="InterPro" id="IPR019787">
    <property type="entry name" value="Znf_PHD-finger"/>
</dbReference>
<dbReference type="InterPro" id="IPR001965">
    <property type="entry name" value="Znf_PHD"/>
</dbReference>
<dbReference type="GO" id="GO:0004386">
    <property type="term" value="F:helicase activity"/>
    <property type="evidence" value="ECO:0007669"/>
    <property type="project" value="UniProtKB-KW"/>
</dbReference>
<feature type="region of interest" description="Disordered" evidence="17">
    <location>
        <begin position="1524"/>
        <end position="1545"/>
    </location>
</feature>
<dbReference type="PROSITE" id="PS51192">
    <property type="entry name" value="HELICASE_ATP_BIND_1"/>
    <property type="match status" value="1"/>
</dbReference>
<keyword evidence="10" id="KW-0067">ATP-binding</keyword>
<dbReference type="Gene3D" id="1.25.40.10">
    <property type="entry name" value="Tetratricopeptide repeat domain"/>
    <property type="match status" value="2"/>
</dbReference>
<dbReference type="InterPro" id="IPR000330">
    <property type="entry name" value="SNF2_N"/>
</dbReference>
<keyword evidence="12" id="KW-0238">DNA-binding</keyword>
<dbReference type="FunFam" id="3.40.50.300:FF:000082">
    <property type="entry name" value="ISWI chromatin remodeling complex ATPase ISW1"/>
    <property type="match status" value="1"/>
</dbReference>
<dbReference type="GO" id="GO:0008270">
    <property type="term" value="F:zinc ion binding"/>
    <property type="evidence" value="ECO:0007669"/>
    <property type="project" value="UniProtKB-KW"/>
</dbReference>
<dbReference type="Gene3D" id="3.40.50.10810">
    <property type="entry name" value="Tandem AAA-ATPase domain"/>
    <property type="match status" value="1"/>
</dbReference>
<dbReference type="GO" id="GO:0000785">
    <property type="term" value="C:chromatin"/>
    <property type="evidence" value="ECO:0007669"/>
    <property type="project" value="TreeGrafter"/>
</dbReference>
<dbReference type="PANTHER" id="PTHR45623">
    <property type="entry name" value="CHROMODOMAIN-HELICASE-DNA-BINDING PROTEIN 3-RELATED-RELATED"/>
    <property type="match status" value="1"/>
</dbReference>
<evidence type="ECO:0000256" key="13">
    <source>
        <dbReference type="ARBA" id="ARBA00023242"/>
    </source>
</evidence>
<dbReference type="SUPFAM" id="SSF57903">
    <property type="entry name" value="FYVE/PHD zinc finger"/>
    <property type="match status" value="1"/>
</dbReference>
<keyword evidence="3" id="KW-0479">Metal-binding</keyword>
<keyword evidence="7" id="KW-0378">Hydrolase</keyword>
<dbReference type="Pfam" id="PF00271">
    <property type="entry name" value="Helicase_C"/>
    <property type="match status" value="1"/>
</dbReference>
<evidence type="ECO:0000313" key="21">
    <source>
        <dbReference type="EMBL" id="CAE0762677.1"/>
    </source>
</evidence>
<dbReference type="PROSITE" id="PS51194">
    <property type="entry name" value="HELICASE_CTER"/>
    <property type="match status" value="1"/>
</dbReference>
<feature type="compositionally biased region" description="Low complexity" evidence="17">
    <location>
        <begin position="1808"/>
        <end position="1840"/>
    </location>
</feature>
<evidence type="ECO:0000256" key="16">
    <source>
        <dbReference type="PROSITE-ProRule" id="PRU00339"/>
    </source>
</evidence>
<feature type="region of interest" description="Disordered" evidence="17">
    <location>
        <begin position="34"/>
        <end position="64"/>
    </location>
</feature>
<evidence type="ECO:0000256" key="6">
    <source>
        <dbReference type="ARBA" id="ARBA00022771"/>
    </source>
</evidence>
<feature type="region of interest" description="Disordered" evidence="17">
    <location>
        <begin position="1808"/>
        <end position="1843"/>
    </location>
</feature>
<feature type="compositionally biased region" description="Polar residues" evidence="17">
    <location>
        <begin position="1348"/>
        <end position="1357"/>
    </location>
</feature>
<feature type="repeat" description="RCC1" evidence="15">
    <location>
        <begin position="820"/>
        <end position="887"/>
    </location>
</feature>
<dbReference type="Gene3D" id="3.30.40.10">
    <property type="entry name" value="Zinc/RING finger domain, C3HC4 (zinc finger)"/>
    <property type="match status" value="2"/>
</dbReference>
<dbReference type="Pfam" id="PF00515">
    <property type="entry name" value="TPR_1"/>
    <property type="match status" value="1"/>
</dbReference>
<feature type="domain" description="PHD-type" evidence="18">
    <location>
        <begin position="1243"/>
        <end position="1295"/>
    </location>
</feature>
<comment type="subcellular location">
    <subcellularLocation>
        <location evidence="1">Nucleus</location>
    </subcellularLocation>
</comment>
<dbReference type="InterPro" id="IPR014001">
    <property type="entry name" value="Helicase_ATP-bd"/>
</dbReference>
<dbReference type="PROSITE" id="PS50005">
    <property type="entry name" value="TPR"/>
    <property type="match status" value="2"/>
</dbReference>
<dbReference type="InterPro" id="IPR002464">
    <property type="entry name" value="DNA/RNA_helicase_DEAH_CS"/>
</dbReference>
<feature type="repeat" description="RCC1" evidence="15">
    <location>
        <begin position="995"/>
        <end position="1060"/>
    </location>
</feature>
<feature type="repeat" description="RCC1" evidence="15">
    <location>
        <begin position="888"/>
        <end position="941"/>
    </location>
</feature>
<feature type="domain" description="Helicase C-terminal" evidence="20">
    <location>
        <begin position="390"/>
        <end position="541"/>
    </location>
</feature>
<evidence type="ECO:0000256" key="11">
    <source>
        <dbReference type="ARBA" id="ARBA00022853"/>
    </source>
</evidence>
<dbReference type="Gene3D" id="3.40.50.300">
    <property type="entry name" value="P-loop containing nucleotide triphosphate hydrolases"/>
    <property type="match status" value="1"/>
</dbReference>
<dbReference type="InterPro" id="IPR027417">
    <property type="entry name" value="P-loop_NTPase"/>
</dbReference>
<feature type="region of interest" description="Disordered" evidence="17">
    <location>
        <begin position="1333"/>
        <end position="1384"/>
    </location>
</feature>
<dbReference type="InterPro" id="IPR049730">
    <property type="entry name" value="SNF2/RAD54-like_C"/>
</dbReference>
<dbReference type="GO" id="GO:0003677">
    <property type="term" value="F:DNA binding"/>
    <property type="evidence" value="ECO:0007669"/>
    <property type="project" value="UniProtKB-KW"/>
</dbReference>
<evidence type="ECO:0000259" key="19">
    <source>
        <dbReference type="PROSITE" id="PS51192"/>
    </source>
</evidence>
<accession>A0A7S4BDV1</accession>
<keyword evidence="5" id="KW-0547">Nucleotide-binding</keyword>
<sequence>MPNTRGAAPADHELLVEKFETQLYERLNRNVKKVRKEGASSGSRRRRARGDAADAALDAEEEGETDVLRLDRQPACIENGKLRPYQLESLNWLLNLHARDLNGILADEMGLGKTLQTISLLGYLTIELRMREPHLVIVPKSVLGNWQNELRRFCPKLRVVKLQGGREERARIMKAELIANKFDMCLVTYEGILQESAFLRKTQWAYLVVDEAHRLKNEHSKLATLCRQIPTRRRLLLTGTPVQNNMHELWALLNFLYPEIFTTAEPFDASFDSKAGHLQQKLVGRLQRMLQGCLLRRLKVEVEKGLPPKTETKLFLPLSKMQASWYRRILLRDLTALSVDGGSKGSTHAQNIVMQLRKVCNHPYLFEGAEPGPPYVEGEHMILNSGKMVVLDKLLRKLQAAGSRVLIFTTMTRMLDVIEDYCRYRDYSFCRLDGSSSCDEREAMMAEFNRPGTNTFLFILSTRAGGLGINLHTADTVILFDSDWNPQADLQAQDRAHRIGQTKPVSVYRFIMEGTLEEKIVERAERKLYLDRLLVEQGRLAVQMPKRSKEELLGMVRFGADVVLKSGGTELTDAQVDELISKGQMRTKELADKILADCQHTLADFNMEKGDASKLYEVDGVEYDAKGLHELVRKLHAADAEKRSQEAATGMQETPTESLVGELLAHWQMLRTLRVCDEPGVPKREGLTMHDIVKMKLAAATPPHASEVERSAWYTVDKREATDKQWPIVAFVLQRFGFDGVDPEQPEKRSVRIPPALCASFDETVVAPWQAAWKTFRGSQRARGADGKAPEVDAEVLAINKAEVPHVRESSEMSQSQHGDSVYAWGCLDWISNVMRHGSDKKSERGSFIVSHPALLQAPETLPQSLEGEEIAQIACGGRHAVLLTRRGAVFAWGRGASGCLGLVATGCTGIPRHMRVLELARIRIATVACGGEHTFLRDDRGRLYSCGSNKRGQLGLGPTEAVTLPQPVSFGRPGDTAAAVSCGSSHTAVVLTSGALLTCGAYDAGGLGQARPSAASAEWPEYEPCDCAKLTSVSVLSPASTPVAAVSAGNLHTLALTRQTHLYAFGAGSWGRLGLGDDNREKPAPTLVKAALHLNITAVSAGFEHSLLLSADGSLYQFGRSGAAYQSTPSPVPGIGPSSGVPVVSVSAGKSFSVACDGGGGVWVWGVMPNGALGLGERDGAKVRSARLPTLVDKLSGRHVIAVAAGHSHIVALASSQLSTAEQMALTQEERFGDVDQDEYDDKPCEICNEKEHPDGSDLAFCDWCNKAFHYACHYPPPPEGCNNDWFCGDCQTERLASCAICGMQDELQATLILCDTPDCTGAIHIECMHPSRRPTQISEDKDASAASAQGETSTDTEGERRGDDGRKARRPPPPKAPDQKRRWKLDNFTWFCETCEASKPVKKPRRSKQADAQQPDAKQQDMRPAASGGADKEAGGTAPEENDKNGSAVGEVAPAGAAGALAEGGDGDAAPVPLRELTPAHRRLLRQFHAMCSSPDADALRLLGAAVDCGEEQVKLWFDERERERERERRRVEREKLERERREREREAARVEMAKLQAIERRVEEKRHAGNDAWRQGNFAEALTSYQAALSVPGAERSKSLYLVHSNMSAVYAAKKEWANSFEHAKKCCTLRTDFSKGYSRMGTALFELGRYEDSIKAFQICLRFEPTNENAQKSLLAVQERVVRQQSVPELANNAEPNVYAGAKRPADAAAHAAKRAAVSSEVDRPAAAVAPGQAAGATAAAASAPPPSASPQTCAQPASQPVATATGGSAPAPVFRSADGALSAEAQAAEAKKKAETAAAAAAAAKRGSVVPPASGTSSGAAGADGAAAPPASSPAVESRVTELQQQGNKAYKAKRFEAAVDDFTKAIALCAAGKVPPQLHSNRSAAFIELGQPTKALEDADACVAIDPRWPKGYSRRGNALHALRRYREAQQAYEHALRLDPENQAVRTSLRGCIQAMIEAGAHQSF</sequence>
<dbReference type="PROSITE" id="PS50293">
    <property type="entry name" value="TPR_REGION"/>
    <property type="match status" value="1"/>
</dbReference>
<dbReference type="GO" id="GO:0005634">
    <property type="term" value="C:nucleus"/>
    <property type="evidence" value="ECO:0007669"/>
    <property type="project" value="UniProtKB-SubCell"/>
</dbReference>
<feature type="repeat" description="RCC1" evidence="15">
    <location>
        <begin position="1061"/>
        <end position="1113"/>
    </location>
</feature>
<dbReference type="SUPFAM" id="SSF52540">
    <property type="entry name" value="P-loop containing nucleoside triphosphate hydrolases"/>
    <property type="match status" value="2"/>
</dbReference>
<keyword evidence="8" id="KW-0347">Helicase</keyword>
<evidence type="ECO:0000256" key="8">
    <source>
        <dbReference type="ARBA" id="ARBA00022806"/>
    </source>
</evidence>
<proteinExistence type="inferred from homology"/>
<protein>
    <submittedName>
        <fullName evidence="21">Uncharacterized protein</fullName>
    </submittedName>
</protein>
<evidence type="ECO:0000256" key="1">
    <source>
        <dbReference type="ARBA" id="ARBA00004123"/>
    </source>
</evidence>
<feature type="repeat" description="RCC1" evidence="15">
    <location>
        <begin position="942"/>
        <end position="994"/>
    </location>
</feature>
<evidence type="ECO:0000256" key="12">
    <source>
        <dbReference type="ARBA" id="ARBA00023125"/>
    </source>
</evidence>
<keyword evidence="9" id="KW-0862">Zinc</keyword>
<evidence type="ECO:0000256" key="7">
    <source>
        <dbReference type="ARBA" id="ARBA00022801"/>
    </source>
</evidence>
<dbReference type="SMART" id="SM00490">
    <property type="entry name" value="HELICc"/>
    <property type="match status" value="1"/>
</dbReference>
<dbReference type="SMART" id="SM00487">
    <property type="entry name" value="DEXDc"/>
    <property type="match status" value="1"/>
</dbReference>
<dbReference type="FunFam" id="3.40.50.10810:FF:000005">
    <property type="entry name" value="Photoperiod-independent early flowering 1"/>
    <property type="match status" value="1"/>
</dbReference>
<dbReference type="PROSITE" id="PS50016">
    <property type="entry name" value="ZF_PHD_2"/>
    <property type="match status" value="1"/>
</dbReference>
<dbReference type="InterPro" id="IPR013083">
    <property type="entry name" value="Znf_RING/FYVE/PHD"/>
</dbReference>
<evidence type="ECO:0000259" key="20">
    <source>
        <dbReference type="PROSITE" id="PS51194"/>
    </source>
</evidence>
<reference evidence="21" key="1">
    <citation type="submission" date="2021-01" db="EMBL/GenBank/DDBJ databases">
        <authorList>
            <person name="Corre E."/>
            <person name="Pelletier E."/>
            <person name="Niang G."/>
            <person name="Scheremetjew M."/>
            <person name="Finn R."/>
            <person name="Kale V."/>
            <person name="Holt S."/>
            <person name="Cochrane G."/>
            <person name="Meng A."/>
            <person name="Brown T."/>
            <person name="Cohen L."/>
        </authorList>
    </citation>
    <scope>NUCLEOTIDE SEQUENCE</scope>
    <source>
        <strain evidence="21">CCMP645</strain>
    </source>
</reference>
<dbReference type="Gene3D" id="2.130.10.30">
    <property type="entry name" value="Regulator of chromosome condensation 1/beta-lactamase-inhibitor protein II"/>
    <property type="match status" value="2"/>
</dbReference>
<dbReference type="PROSITE" id="PS00690">
    <property type="entry name" value="DEAH_ATP_HELICASE"/>
    <property type="match status" value="1"/>
</dbReference>
<dbReference type="Pfam" id="PF00176">
    <property type="entry name" value="SNF2-rel_dom"/>
    <property type="match status" value="1"/>
</dbReference>
<keyword evidence="6 14" id="KW-0863">Zinc-finger</keyword>
<dbReference type="SMART" id="SM00028">
    <property type="entry name" value="TPR"/>
    <property type="match status" value="6"/>
</dbReference>
<feature type="repeat" description="TPR" evidence="16">
    <location>
        <begin position="1638"/>
        <end position="1671"/>
    </location>
</feature>
<dbReference type="GO" id="GO:0140658">
    <property type="term" value="F:ATP-dependent chromatin remodeler activity"/>
    <property type="evidence" value="ECO:0007669"/>
    <property type="project" value="TreeGrafter"/>
</dbReference>
<dbReference type="PROSITE" id="PS00626">
    <property type="entry name" value="RCC1_2"/>
    <property type="match status" value="5"/>
</dbReference>
<dbReference type="InterPro" id="IPR011990">
    <property type="entry name" value="TPR-like_helical_dom_sf"/>
</dbReference>
<dbReference type="GO" id="GO:0042393">
    <property type="term" value="F:histone binding"/>
    <property type="evidence" value="ECO:0007669"/>
    <property type="project" value="TreeGrafter"/>
</dbReference>
<dbReference type="InterPro" id="IPR019734">
    <property type="entry name" value="TPR_rpt"/>
</dbReference>
<organism evidence="21">
    <name type="scientific">Chrysotila carterae</name>
    <name type="common">Marine alga</name>
    <name type="synonym">Syracosphaera carterae</name>
    <dbReference type="NCBI Taxonomy" id="13221"/>
    <lineage>
        <taxon>Eukaryota</taxon>
        <taxon>Haptista</taxon>
        <taxon>Haptophyta</taxon>
        <taxon>Prymnesiophyceae</taxon>
        <taxon>Isochrysidales</taxon>
        <taxon>Isochrysidaceae</taxon>
        <taxon>Chrysotila</taxon>
    </lineage>
</organism>
<dbReference type="InterPro" id="IPR058923">
    <property type="entry name" value="RCC1-like_dom"/>
</dbReference>
<evidence type="ECO:0000256" key="3">
    <source>
        <dbReference type="ARBA" id="ARBA00022723"/>
    </source>
</evidence>
<evidence type="ECO:0000256" key="15">
    <source>
        <dbReference type="PROSITE-ProRule" id="PRU00235"/>
    </source>
</evidence>
<dbReference type="PROSITE" id="PS50012">
    <property type="entry name" value="RCC1_3"/>
    <property type="match status" value="6"/>
</dbReference>
<evidence type="ECO:0000256" key="2">
    <source>
        <dbReference type="ARBA" id="ARBA00009687"/>
    </source>
</evidence>
<dbReference type="GO" id="GO:0005524">
    <property type="term" value="F:ATP binding"/>
    <property type="evidence" value="ECO:0007669"/>
    <property type="project" value="UniProtKB-KW"/>
</dbReference>
<feature type="repeat" description="RCC1" evidence="15">
    <location>
        <begin position="1161"/>
        <end position="1217"/>
    </location>
</feature>
<feature type="repeat" description="TPR" evidence="16">
    <location>
        <begin position="1916"/>
        <end position="1949"/>
    </location>
</feature>
<dbReference type="EMBL" id="HBIZ01024162">
    <property type="protein sequence ID" value="CAE0762677.1"/>
    <property type="molecule type" value="Transcribed_RNA"/>
</dbReference>
<dbReference type="CDD" id="cd18793">
    <property type="entry name" value="SF2_C_SNF"/>
    <property type="match status" value="1"/>
</dbReference>
<dbReference type="PANTHER" id="PTHR45623:SF49">
    <property type="entry name" value="SWI_SNF-RELATED MATRIX-ASSOCIATED ACTIN-DEPENDENT REGULATOR OF CHROMATIN SUBFAMILY A MEMBER 5"/>
    <property type="match status" value="1"/>
</dbReference>
<dbReference type="InterPro" id="IPR001650">
    <property type="entry name" value="Helicase_C-like"/>
</dbReference>
<dbReference type="InterPro" id="IPR000408">
    <property type="entry name" value="Reg_chr_condens"/>
</dbReference>
<name>A0A7S4BDV1_CHRCT</name>
<keyword evidence="16" id="KW-0802">TPR repeat</keyword>
<dbReference type="GO" id="GO:0034728">
    <property type="term" value="P:nucleosome organization"/>
    <property type="evidence" value="ECO:0007669"/>
    <property type="project" value="TreeGrafter"/>
</dbReference>
<dbReference type="Pfam" id="PF00415">
    <property type="entry name" value="RCC1"/>
    <property type="match status" value="1"/>
</dbReference>
<evidence type="ECO:0000256" key="14">
    <source>
        <dbReference type="PROSITE-ProRule" id="PRU00146"/>
    </source>
</evidence>
<evidence type="ECO:0000256" key="17">
    <source>
        <dbReference type="SAM" id="MobiDB-lite"/>
    </source>
</evidence>
<gene>
    <name evidence="21" type="ORF">PCAR00345_LOCUS15289</name>
</gene>
<keyword evidence="4" id="KW-0677">Repeat</keyword>
<dbReference type="SUPFAM" id="SSF50985">
    <property type="entry name" value="RCC1/BLIP-II"/>
    <property type="match status" value="2"/>
</dbReference>
<dbReference type="GO" id="GO:0016887">
    <property type="term" value="F:ATP hydrolysis activity"/>
    <property type="evidence" value="ECO:0007669"/>
    <property type="project" value="TreeGrafter"/>
</dbReference>
<feature type="region of interest" description="Disordered" evidence="17">
    <location>
        <begin position="1401"/>
        <end position="1452"/>
    </location>
</feature>
<feature type="compositionally biased region" description="Low complexity" evidence="17">
    <location>
        <begin position="1754"/>
        <end position="1765"/>
    </location>
</feature>
<keyword evidence="13" id="KW-0539">Nucleus</keyword>
<feature type="region of interest" description="Disordered" evidence="17">
    <location>
        <begin position="1742"/>
        <end position="1775"/>
    </location>
</feature>
<dbReference type="GO" id="GO:0003682">
    <property type="term" value="F:chromatin binding"/>
    <property type="evidence" value="ECO:0007669"/>
    <property type="project" value="TreeGrafter"/>
</dbReference>
<dbReference type="PRINTS" id="PR00633">
    <property type="entry name" value="RCCNDNSATION"/>
</dbReference>
<evidence type="ECO:0000256" key="9">
    <source>
        <dbReference type="ARBA" id="ARBA00022833"/>
    </source>
</evidence>
<evidence type="ECO:0000259" key="18">
    <source>
        <dbReference type="PROSITE" id="PS50016"/>
    </source>
</evidence>
<evidence type="ECO:0000256" key="10">
    <source>
        <dbReference type="ARBA" id="ARBA00022840"/>
    </source>
</evidence>
<dbReference type="CDD" id="cd15489">
    <property type="entry name" value="PHD_SF"/>
    <property type="match status" value="1"/>
</dbReference>
<comment type="similarity">
    <text evidence="2">Belongs to the SNF2/RAD54 helicase family. ISWI subfamily.</text>
</comment>